<dbReference type="Pfam" id="PF09697">
    <property type="entry name" value="Porph_ging"/>
    <property type="match status" value="1"/>
</dbReference>
<gene>
    <name evidence="2" type="ORF">DN068_11210</name>
</gene>
<name>A0A2W2AHF2_9BACT</name>
<evidence type="ECO:0000256" key="1">
    <source>
        <dbReference type="SAM" id="SignalP"/>
    </source>
</evidence>
<protein>
    <submittedName>
        <fullName evidence="2">GLPGLI family protein</fullName>
    </submittedName>
</protein>
<dbReference type="Proteomes" id="UP000248745">
    <property type="component" value="Unassembled WGS sequence"/>
</dbReference>
<dbReference type="EMBL" id="QKTW01000016">
    <property type="protein sequence ID" value="PZF72972.1"/>
    <property type="molecule type" value="Genomic_DNA"/>
</dbReference>
<dbReference type="InterPro" id="IPR005901">
    <property type="entry name" value="GLPGLI"/>
</dbReference>
<dbReference type="AlphaFoldDB" id="A0A2W2AHF2"/>
<evidence type="ECO:0000313" key="3">
    <source>
        <dbReference type="Proteomes" id="UP000248745"/>
    </source>
</evidence>
<organism evidence="2 3">
    <name type="scientific">Taibaiella soli</name>
    <dbReference type="NCBI Taxonomy" id="1649169"/>
    <lineage>
        <taxon>Bacteria</taxon>
        <taxon>Pseudomonadati</taxon>
        <taxon>Bacteroidota</taxon>
        <taxon>Chitinophagia</taxon>
        <taxon>Chitinophagales</taxon>
        <taxon>Chitinophagaceae</taxon>
        <taxon>Taibaiella</taxon>
    </lineage>
</organism>
<keyword evidence="1" id="KW-0732">Signal</keyword>
<feature type="chain" id="PRO_5016062519" evidence="1">
    <location>
        <begin position="27"/>
        <end position="254"/>
    </location>
</feature>
<evidence type="ECO:0000313" key="2">
    <source>
        <dbReference type="EMBL" id="PZF72972.1"/>
    </source>
</evidence>
<dbReference type="NCBIfam" id="TIGR01200">
    <property type="entry name" value="GLPGLI"/>
    <property type="match status" value="1"/>
</dbReference>
<feature type="signal peptide" evidence="1">
    <location>
        <begin position="1"/>
        <end position="26"/>
    </location>
</feature>
<reference evidence="2 3" key="1">
    <citation type="submission" date="2018-06" db="EMBL/GenBank/DDBJ databases">
        <title>Mucibacter soli gen. nov., sp. nov., a new member of the family Chitinophagaceae producing mucin.</title>
        <authorList>
            <person name="Kim M.-K."/>
            <person name="Park S."/>
            <person name="Kim T.-S."/>
            <person name="Joung Y."/>
            <person name="Han J.-H."/>
            <person name="Kim S.B."/>
        </authorList>
    </citation>
    <scope>NUCLEOTIDE SEQUENCE [LARGE SCALE GENOMIC DNA]</scope>
    <source>
        <strain evidence="2 3">R1-15</strain>
    </source>
</reference>
<sequence length="254" mass="29255">MIQTNKSTAMNRFFFYIILCSLPLMANAQYTSQGTIEFERKINVHRQFQDEENEWFERVKSQVPKFNISSFVLYFNQQQTKYKLAKELDDPAKMFGGYPAAENEVLTDFATHRVTAAKKIYEKNFLVEDSMRVIEWKITDEIRTIANYKCRKAVGKICDSVYVVAFYTDDIIVSGGPEMFSGLPGMILELAVPRLYTTWVATKVTVDPPPVNEFGAPKPPKAKKVNQKELTEALKTGFSDWGKSAARFYWWSEL</sequence>
<keyword evidence="3" id="KW-1185">Reference proteome</keyword>
<comment type="caution">
    <text evidence="2">The sequence shown here is derived from an EMBL/GenBank/DDBJ whole genome shotgun (WGS) entry which is preliminary data.</text>
</comment>
<dbReference type="OrthoDB" id="1440774at2"/>
<accession>A0A2W2AHF2</accession>
<proteinExistence type="predicted"/>